<evidence type="ECO:0000313" key="2">
    <source>
        <dbReference type="EMBL" id="GAA3979099.1"/>
    </source>
</evidence>
<dbReference type="Proteomes" id="UP001500456">
    <property type="component" value="Unassembled WGS sequence"/>
</dbReference>
<dbReference type="SUPFAM" id="SSF88713">
    <property type="entry name" value="Glycoside hydrolase/deacetylase"/>
    <property type="match status" value="1"/>
</dbReference>
<dbReference type="InterPro" id="IPR002509">
    <property type="entry name" value="NODB_dom"/>
</dbReference>
<dbReference type="Pfam" id="PF01522">
    <property type="entry name" value="Polysacc_deac_1"/>
    <property type="match status" value="1"/>
</dbReference>
<sequence length="316" mass="34930">MAEANPSQRGGSTRDATTAAGRIGWPEGFTAAACLTFDMDAEAAVLSTDLASVHRMSPMSHQSYGPLVGVPRILAMLERHGLKATFFVPGYTAHRYPQVVRSVVEAGHEVAHHSYFHENTVGMDAATEADMLDLGLKALYEVAGVRPVGYRAPMWELNYHTPRLLEERGFLYDSSLMDADHPYRLAVDGRPQAPSIVQVPVSWGLDDWEQYAFLPGLIGTGVIESPAKALEMWTWELEAMHRLGACFVLTCHPFLTGRPSRAEALERLIERMKALPGLWITTVAEVAEHTASLDLSPRTCPQPKLPEQAYWVPKRP</sequence>
<feature type="domain" description="NodB homology" evidence="1">
    <location>
        <begin position="55"/>
        <end position="281"/>
    </location>
</feature>
<organism evidence="2 3">
    <name type="scientific">Streptomyces plumbiresistens</name>
    <dbReference type="NCBI Taxonomy" id="511811"/>
    <lineage>
        <taxon>Bacteria</taxon>
        <taxon>Bacillati</taxon>
        <taxon>Actinomycetota</taxon>
        <taxon>Actinomycetes</taxon>
        <taxon>Kitasatosporales</taxon>
        <taxon>Streptomycetaceae</taxon>
        <taxon>Streptomyces</taxon>
    </lineage>
</organism>
<evidence type="ECO:0000313" key="3">
    <source>
        <dbReference type="Proteomes" id="UP001500456"/>
    </source>
</evidence>
<gene>
    <name evidence="2" type="ORF">GCM10022232_08830</name>
</gene>
<dbReference type="RefSeq" id="WP_345561187.1">
    <property type="nucleotide sequence ID" value="NZ_BAAAZX010000002.1"/>
</dbReference>
<dbReference type="CDD" id="cd10938">
    <property type="entry name" value="CE4_HpPgdA_like"/>
    <property type="match status" value="1"/>
</dbReference>
<comment type="caution">
    <text evidence="2">The sequence shown here is derived from an EMBL/GenBank/DDBJ whole genome shotgun (WGS) entry which is preliminary data.</text>
</comment>
<dbReference type="PROSITE" id="PS51677">
    <property type="entry name" value="NODB"/>
    <property type="match status" value="1"/>
</dbReference>
<keyword evidence="3" id="KW-1185">Reference proteome</keyword>
<reference evidence="3" key="1">
    <citation type="journal article" date="2019" name="Int. J. Syst. Evol. Microbiol.">
        <title>The Global Catalogue of Microorganisms (GCM) 10K type strain sequencing project: providing services to taxonomists for standard genome sequencing and annotation.</title>
        <authorList>
            <consortium name="The Broad Institute Genomics Platform"/>
            <consortium name="The Broad Institute Genome Sequencing Center for Infectious Disease"/>
            <person name="Wu L."/>
            <person name="Ma J."/>
        </authorList>
    </citation>
    <scope>NUCLEOTIDE SEQUENCE [LARGE SCALE GENOMIC DNA]</scope>
    <source>
        <strain evidence="3">JCM 16924</strain>
    </source>
</reference>
<dbReference type="PANTHER" id="PTHR47561">
    <property type="entry name" value="POLYSACCHARIDE DEACETYLASE FAMILY PROTEIN (AFU_ORTHOLOGUE AFUA_6G05030)"/>
    <property type="match status" value="1"/>
</dbReference>
<name>A0ABP7QA16_9ACTN</name>
<protein>
    <submittedName>
        <fullName evidence="2">Polysaccharide deacetylase</fullName>
    </submittedName>
</protein>
<dbReference type="PANTHER" id="PTHR47561:SF1">
    <property type="entry name" value="POLYSACCHARIDE DEACETYLASE FAMILY PROTEIN (AFU_ORTHOLOGUE AFUA_6G05030)"/>
    <property type="match status" value="1"/>
</dbReference>
<dbReference type="InterPro" id="IPR011330">
    <property type="entry name" value="Glyco_hydro/deAcase_b/a-brl"/>
</dbReference>
<dbReference type="InterPro" id="IPR037950">
    <property type="entry name" value="PgdA-like"/>
</dbReference>
<accession>A0ABP7QA16</accession>
<dbReference type="Gene3D" id="3.20.20.370">
    <property type="entry name" value="Glycoside hydrolase/deacetylase"/>
    <property type="match status" value="1"/>
</dbReference>
<dbReference type="EMBL" id="BAAAZX010000002">
    <property type="protein sequence ID" value="GAA3979099.1"/>
    <property type="molecule type" value="Genomic_DNA"/>
</dbReference>
<proteinExistence type="predicted"/>
<evidence type="ECO:0000259" key="1">
    <source>
        <dbReference type="PROSITE" id="PS51677"/>
    </source>
</evidence>